<dbReference type="EMBL" id="JAHYBZ010000001">
    <property type="protein sequence ID" value="MBW6396471.1"/>
    <property type="molecule type" value="Genomic_DNA"/>
</dbReference>
<evidence type="ECO:0000313" key="1">
    <source>
        <dbReference type="EMBL" id="MBW6396471.1"/>
    </source>
</evidence>
<name>A0ABS7A2E2_9PROT</name>
<keyword evidence="2" id="KW-1185">Reference proteome</keyword>
<dbReference type="Proteomes" id="UP001196565">
    <property type="component" value="Unassembled WGS sequence"/>
</dbReference>
<proteinExistence type="predicted"/>
<evidence type="ECO:0000313" key="2">
    <source>
        <dbReference type="Proteomes" id="UP001196565"/>
    </source>
</evidence>
<accession>A0ABS7A2E2</accession>
<protein>
    <submittedName>
        <fullName evidence="1">Uncharacterized protein</fullName>
    </submittedName>
</protein>
<sequence>MKVLPLILAAVLIVVPRVMAAEGMLPWRFMDRTAASAFDGLRRSGDPFAEPLTLNMDADDRQGREQAEGRSLNFDPTDLFYVVQDLNGDGHHMVFLLPMGPGSSGSTARTAGVVMLRDDAGPWRVACEIEERVVGLGPGPGVFIGGASHGWRPFRTLEGPYGWRRMHGGSGRMECLPVAGPIQGSAVRRGERLVRWRSISPLAASALRAFRNMNHPIADAMAINHEGARIGVDRTSGRPRNFDPAFDLLYATSDLGRRGAEIAFLLFDWPMLRREGEPLPGVVMWWSEPEARWRIACTIADAGDRGAAGGVTLLDTRSEGLRNFRTSAGRYAWVGGPAGPECRAVPP</sequence>
<gene>
    <name evidence="1" type="ORF">KPL78_01370</name>
</gene>
<reference evidence="1 2" key="1">
    <citation type="submission" date="2021-07" db="EMBL/GenBank/DDBJ databases">
        <authorList>
            <person name="So Y."/>
        </authorList>
    </citation>
    <scope>NUCLEOTIDE SEQUENCE [LARGE SCALE GENOMIC DNA]</scope>
    <source>
        <strain evidence="1 2">HJA6</strain>
    </source>
</reference>
<comment type="caution">
    <text evidence="1">The sequence shown here is derived from an EMBL/GenBank/DDBJ whole genome shotgun (WGS) entry which is preliminary data.</text>
</comment>
<organism evidence="1 2">
    <name type="scientific">Roseomonas alba</name>
    <dbReference type="NCBI Taxonomy" id="2846776"/>
    <lineage>
        <taxon>Bacteria</taxon>
        <taxon>Pseudomonadati</taxon>
        <taxon>Pseudomonadota</taxon>
        <taxon>Alphaproteobacteria</taxon>
        <taxon>Acetobacterales</taxon>
        <taxon>Roseomonadaceae</taxon>
        <taxon>Roseomonas</taxon>
    </lineage>
</organism>
<dbReference type="RefSeq" id="WP_219760850.1">
    <property type="nucleotide sequence ID" value="NZ_JAHYBZ010000001.1"/>
</dbReference>